<dbReference type="Proteomes" id="UP001464555">
    <property type="component" value="Unassembled WGS sequence"/>
</dbReference>
<accession>A0ABU9HW98</accession>
<protein>
    <recommendedName>
        <fullName evidence="4">Lipocalin-like domain-containing protein</fullName>
    </recommendedName>
</protein>
<gene>
    <name evidence="2" type="ORF">AAEO56_09250</name>
</gene>
<sequence>MKNLKFLLLLLPPLLSIGCNRNDDPVTDEPALTETWNLINVSGSITGASYDFDPGTIKWTFHGQAVVVVNNNTDESAEDMFQSGTYSMHYETNEATPEMCGQILFVDDIELGCATVTENQIVISQVWADGYQLTFVK</sequence>
<proteinExistence type="predicted"/>
<organism evidence="2 3">
    <name type="scientific">Flavobacterium arundinis</name>
    <dbReference type="NCBI Taxonomy" id="3139143"/>
    <lineage>
        <taxon>Bacteria</taxon>
        <taxon>Pseudomonadati</taxon>
        <taxon>Bacteroidota</taxon>
        <taxon>Flavobacteriia</taxon>
        <taxon>Flavobacteriales</taxon>
        <taxon>Flavobacteriaceae</taxon>
        <taxon>Flavobacterium</taxon>
    </lineage>
</organism>
<evidence type="ECO:0000313" key="2">
    <source>
        <dbReference type="EMBL" id="MEL1244445.1"/>
    </source>
</evidence>
<name>A0ABU9HW98_9FLAO</name>
<evidence type="ECO:0000256" key="1">
    <source>
        <dbReference type="SAM" id="SignalP"/>
    </source>
</evidence>
<keyword evidence="1" id="KW-0732">Signal</keyword>
<comment type="caution">
    <text evidence="2">The sequence shown here is derived from an EMBL/GenBank/DDBJ whole genome shotgun (WGS) entry which is preliminary data.</text>
</comment>
<evidence type="ECO:0008006" key="4">
    <source>
        <dbReference type="Google" id="ProtNLM"/>
    </source>
</evidence>
<reference evidence="2 3" key="1">
    <citation type="submission" date="2024-04" db="EMBL/GenBank/DDBJ databases">
        <title>Flavobacterium sp. DGU11 16S ribosomal RNA gene Genome sequencing and assembly.</title>
        <authorList>
            <person name="Park S."/>
        </authorList>
    </citation>
    <scope>NUCLEOTIDE SEQUENCE [LARGE SCALE GENOMIC DNA]</scope>
    <source>
        <strain evidence="2 3">DGU11</strain>
    </source>
</reference>
<dbReference type="EMBL" id="JBBYHR010000004">
    <property type="protein sequence ID" value="MEL1244445.1"/>
    <property type="molecule type" value="Genomic_DNA"/>
</dbReference>
<dbReference type="PROSITE" id="PS51257">
    <property type="entry name" value="PROKAR_LIPOPROTEIN"/>
    <property type="match status" value="1"/>
</dbReference>
<feature type="signal peptide" evidence="1">
    <location>
        <begin position="1"/>
        <end position="21"/>
    </location>
</feature>
<evidence type="ECO:0000313" key="3">
    <source>
        <dbReference type="Proteomes" id="UP001464555"/>
    </source>
</evidence>
<feature type="chain" id="PRO_5047457132" description="Lipocalin-like domain-containing protein" evidence="1">
    <location>
        <begin position="22"/>
        <end position="137"/>
    </location>
</feature>
<dbReference type="RefSeq" id="WP_341696762.1">
    <property type="nucleotide sequence ID" value="NZ_JBBYHR010000004.1"/>
</dbReference>
<keyword evidence="3" id="KW-1185">Reference proteome</keyword>